<dbReference type="InterPro" id="IPR038883">
    <property type="entry name" value="AN11006-like"/>
</dbReference>
<evidence type="ECO:0000313" key="2">
    <source>
        <dbReference type="EMBL" id="THC96440.1"/>
    </source>
</evidence>
<dbReference type="AlphaFoldDB" id="A0A4S3JM03"/>
<comment type="caution">
    <text evidence="2">The sequence shown here is derived from an EMBL/GenBank/DDBJ whole genome shotgun (WGS) entry which is preliminary data.</text>
</comment>
<feature type="region of interest" description="Disordered" evidence="1">
    <location>
        <begin position="1"/>
        <end position="22"/>
    </location>
</feature>
<dbReference type="PANTHER" id="PTHR42085">
    <property type="entry name" value="F-BOX DOMAIN-CONTAINING PROTEIN"/>
    <property type="match status" value="1"/>
</dbReference>
<keyword evidence="3" id="KW-1185">Reference proteome</keyword>
<name>A0A4S3JM03_9EURO</name>
<evidence type="ECO:0008006" key="4">
    <source>
        <dbReference type="Google" id="ProtNLM"/>
    </source>
</evidence>
<evidence type="ECO:0000256" key="1">
    <source>
        <dbReference type="SAM" id="MobiDB-lite"/>
    </source>
</evidence>
<dbReference type="EMBL" id="SOSA01000113">
    <property type="protein sequence ID" value="THC96440.1"/>
    <property type="molecule type" value="Genomic_DNA"/>
</dbReference>
<protein>
    <recommendedName>
        <fullName evidence="4">F-box domain-containing protein</fullName>
    </recommendedName>
</protein>
<reference evidence="2 3" key="1">
    <citation type="submission" date="2019-03" db="EMBL/GenBank/DDBJ databases">
        <title>The genome sequence of a newly discovered highly antifungal drug resistant Aspergillus species, Aspergillus tanneri NIH 1004.</title>
        <authorList>
            <person name="Mounaud S."/>
            <person name="Singh I."/>
            <person name="Joardar V."/>
            <person name="Pakala S."/>
            <person name="Pakala S."/>
            <person name="Venepally P."/>
            <person name="Hoover J."/>
            <person name="Nierman W."/>
            <person name="Chung J."/>
            <person name="Losada L."/>
        </authorList>
    </citation>
    <scope>NUCLEOTIDE SEQUENCE [LARGE SCALE GENOMIC DNA]</scope>
    <source>
        <strain evidence="2 3">NIH1004</strain>
    </source>
</reference>
<gene>
    <name evidence="2" type="ORF">EYZ11_004089</name>
</gene>
<dbReference type="PANTHER" id="PTHR42085:SF2">
    <property type="entry name" value="F-BOX DOMAIN-CONTAINING PROTEIN"/>
    <property type="match status" value="1"/>
</dbReference>
<organism evidence="2 3">
    <name type="scientific">Aspergillus tanneri</name>
    <dbReference type="NCBI Taxonomy" id="1220188"/>
    <lineage>
        <taxon>Eukaryota</taxon>
        <taxon>Fungi</taxon>
        <taxon>Dikarya</taxon>
        <taxon>Ascomycota</taxon>
        <taxon>Pezizomycotina</taxon>
        <taxon>Eurotiomycetes</taxon>
        <taxon>Eurotiomycetidae</taxon>
        <taxon>Eurotiales</taxon>
        <taxon>Aspergillaceae</taxon>
        <taxon>Aspergillus</taxon>
        <taxon>Aspergillus subgen. Circumdati</taxon>
    </lineage>
</organism>
<dbReference type="Proteomes" id="UP000308092">
    <property type="component" value="Unassembled WGS sequence"/>
</dbReference>
<proteinExistence type="predicted"/>
<sequence length="310" mass="35855">MSSLAKALEKVHLDQDEDEDFDEELEETNAHTSFPFFDLPSEIRLRIYSFVLFTPRRKNQALRTNGTVGASSRNPLRSPVSHRINLFLASRRMHNEATDYFYSSQIFRLFHIQDYSRMPTVRSISSRYLPSIATIELILGSSWTAPPRSWTVNRSLGLEEMVRVRTLKVFVECDPSLPVFEGFRVSESYYTDFAGELIQKILKRLPNLVHVEFDGYPSVRKNGPLMKRLVHETRSASKTIVWGPQRGWSDYDEEETGALVYELRKRQYSRSAFGLFHEDMDHDFSTTCSACVVLQRLSSLSIEYILDDKG</sequence>
<dbReference type="VEuPathDB" id="FungiDB:EYZ11_004089"/>
<evidence type="ECO:0000313" key="3">
    <source>
        <dbReference type="Proteomes" id="UP000308092"/>
    </source>
</evidence>
<accession>A0A4S3JM03</accession>